<dbReference type="AlphaFoldDB" id="A0A4S2H433"/>
<accession>A0A4S2H433</accession>
<dbReference type="PANTHER" id="PTHR43689:SF8">
    <property type="entry name" value="ALPHA_BETA-HYDROLASES SUPERFAMILY PROTEIN"/>
    <property type="match status" value="1"/>
</dbReference>
<reference evidence="2 3" key="1">
    <citation type="journal article" date="2017" name="Int. J. Syst. Evol. Microbiol.">
        <title>Marinicauda algicola sp. nov., isolated from a marine red alga Rhodosorus marinus.</title>
        <authorList>
            <person name="Jeong S.E."/>
            <person name="Jeon S.H."/>
            <person name="Chun B.H."/>
            <person name="Kim D.W."/>
            <person name="Jeon C.O."/>
        </authorList>
    </citation>
    <scope>NUCLEOTIDE SEQUENCE [LARGE SCALE GENOMIC DNA]</scope>
    <source>
        <strain evidence="2 3">JCM 31718</strain>
    </source>
</reference>
<dbReference type="PANTHER" id="PTHR43689">
    <property type="entry name" value="HYDROLASE"/>
    <property type="match status" value="1"/>
</dbReference>
<dbReference type="PRINTS" id="PR00111">
    <property type="entry name" value="ABHYDROLASE"/>
</dbReference>
<dbReference type="SUPFAM" id="SSF53474">
    <property type="entry name" value="alpha/beta-Hydrolases"/>
    <property type="match status" value="1"/>
</dbReference>
<dbReference type="InterPro" id="IPR000639">
    <property type="entry name" value="Epox_hydrolase-like"/>
</dbReference>
<gene>
    <name evidence="2" type="ORF">E5163_04330</name>
</gene>
<evidence type="ECO:0000259" key="1">
    <source>
        <dbReference type="Pfam" id="PF12697"/>
    </source>
</evidence>
<dbReference type="Proteomes" id="UP000308054">
    <property type="component" value="Unassembled WGS sequence"/>
</dbReference>
<evidence type="ECO:0000313" key="2">
    <source>
        <dbReference type="EMBL" id="TGY90356.1"/>
    </source>
</evidence>
<keyword evidence="3" id="KW-1185">Reference proteome</keyword>
<keyword evidence="2" id="KW-0378">Hydrolase</keyword>
<protein>
    <submittedName>
        <fullName evidence="2">Alpha/beta hydrolase</fullName>
    </submittedName>
</protein>
<dbReference type="EMBL" id="SRXW01000001">
    <property type="protein sequence ID" value="TGY90356.1"/>
    <property type="molecule type" value="Genomic_DNA"/>
</dbReference>
<dbReference type="PRINTS" id="PR00412">
    <property type="entry name" value="EPOXHYDRLASE"/>
</dbReference>
<dbReference type="OrthoDB" id="9815441at2"/>
<dbReference type="Gene3D" id="3.40.50.1820">
    <property type="entry name" value="alpha/beta hydrolase"/>
    <property type="match status" value="1"/>
</dbReference>
<feature type="domain" description="AB hydrolase-1" evidence="1">
    <location>
        <begin position="63"/>
        <end position="307"/>
    </location>
</feature>
<dbReference type="InterPro" id="IPR029058">
    <property type="entry name" value="AB_hydrolase_fold"/>
</dbReference>
<dbReference type="Pfam" id="PF12697">
    <property type="entry name" value="Abhydrolase_6"/>
    <property type="match status" value="1"/>
</dbReference>
<dbReference type="RefSeq" id="WP_135994854.1">
    <property type="nucleotide sequence ID" value="NZ_CP071057.1"/>
</dbReference>
<sequence>MSRTLLLALPEILVLAALFAGLGLGEARARGIAGQYPPEGRFVTVDGVELHYKMTGPQDGASVLVLHGASSNLQEPYTALSGHLQDYRVIWLDRPGLGWSERPGVWWNPQREAFLIRRFLSELGVGQAVVVGHSWGAAISLRLAMDHPDAVTGLVLIAPAVRAWVGEAAFYNTATHWPVLGTLVTRIVVPTIGRARLDDGVEEAFAPEPVPDNYVEDTHLPLILRASNWKANAHDMAHVNDFLAAQEDRYGEIEAPAVILAGPADTVVSTARHAVPVSETLPDAELELIEGAGHNLHHHHPERVAQAVSQVLTRARR</sequence>
<dbReference type="InterPro" id="IPR000073">
    <property type="entry name" value="AB_hydrolase_1"/>
</dbReference>
<name>A0A4S2H433_9PROT</name>
<comment type="caution">
    <text evidence="2">The sequence shown here is derived from an EMBL/GenBank/DDBJ whole genome shotgun (WGS) entry which is preliminary data.</text>
</comment>
<organism evidence="2 3">
    <name type="scientific">Marinicauda algicola</name>
    <dbReference type="NCBI Taxonomy" id="2029849"/>
    <lineage>
        <taxon>Bacteria</taxon>
        <taxon>Pseudomonadati</taxon>
        <taxon>Pseudomonadota</taxon>
        <taxon>Alphaproteobacteria</taxon>
        <taxon>Maricaulales</taxon>
        <taxon>Maricaulaceae</taxon>
        <taxon>Marinicauda</taxon>
    </lineage>
</organism>
<proteinExistence type="predicted"/>
<evidence type="ECO:0000313" key="3">
    <source>
        <dbReference type="Proteomes" id="UP000308054"/>
    </source>
</evidence>
<dbReference type="GO" id="GO:0016787">
    <property type="term" value="F:hydrolase activity"/>
    <property type="evidence" value="ECO:0007669"/>
    <property type="project" value="UniProtKB-KW"/>
</dbReference>